<evidence type="ECO:0000259" key="14">
    <source>
        <dbReference type="SMART" id="SM01274"/>
    </source>
</evidence>
<keyword evidence="4 11" id="KW-0479">Metal-binding</keyword>
<evidence type="ECO:0000259" key="13">
    <source>
        <dbReference type="SMART" id="SM00919"/>
    </source>
</evidence>
<dbReference type="GO" id="GO:0009507">
    <property type="term" value="C:chloroplast"/>
    <property type="evidence" value="ECO:0007669"/>
    <property type="project" value="TreeGrafter"/>
</dbReference>
<feature type="binding site" evidence="10">
    <location>
        <position position="521"/>
    </location>
    <ligand>
        <name>(S)-malate</name>
        <dbReference type="ChEBI" id="CHEBI:15589"/>
    </ligand>
</feature>
<evidence type="ECO:0000256" key="9">
    <source>
        <dbReference type="PIRSR" id="PIRSR000106-1"/>
    </source>
</evidence>
<dbReference type="Proteomes" id="UP000275267">
    <property type="component" value="Unassembled WGS sequence"/>
</dbReference>
<reference evidence="16" key="1">
    <citation type="journal article" date="2019" name="Nat. Commun.">
        <title>The genome of broomcorn millet.</title>
        <authorList>
            <person name="Zou C."/>
            <person name="Miki D."/>
            <person name="Li D."/>
            <person name="Tang Q."/>
            <person name="Xiao L."/>
            <person name="Rajput S."/>
            <person name="Deng P."/>
            <person name="Jia W."/>
            <person name="Huang R."/>
            <person name="Zhang M."/>
            <person name="Sun Y."/>
            <person name="Hu J."/>
            <person name="Fu X."/>
            <person name="Schnable P.S."/>
            <person name="Li F."/>
            <person name="Zhang H."/>
            <person name="Feng B."/>
            <person name="Zhu X."/>
            <person name="Liu R."/>
            <person name="Schnable J.C."/>
            <person name="Zhu J.-K."/>
            <person name="Zhang H."/>
        </authorList>
    </citation>
    <scope>NUCLEOTIDE SEQUENCE [LARGE SCALE GENOMIC DNA]</scope>
</reference>
<feature type="active site" description="Proton acceptor" evidence="9">
    <location>
        <position position="284"/>
    </location>
</feature>
<dbReference type="GO" id="GO:0004473">
    <property type="term" value="F:malate dehydrogenase (decarboxylating) (NADP+) activity"/>
    <property type="evidence" value="ECO:0007669"/>
    <property type="project" value="UniProtKB-EC"/>
</dbReference>
<comment type="subunit">
    <text evidence="3">Homotetramer.</text>
</comment>
<feature type="domain" description="Malic enzyme NAD-binding" evidence="13">
    <location>
        <begin position="381"/>
        <end position="634"/>
    </location>
</feature>
<evidence type="ECO:0000256" key="11">
    <source>
        <dbReference type="PIRSR" id="PIRSR000106-3"/>
    </source>
</evidence>
<accession>A0A3L6SM12</accession>
<comment type="cofactor">
    <cofactor evidence="11">
        <name>Mg(2+)</name>
        <dbReference type="ChEBI" id="CHEBI:18420"/>
    </cofactor>
    <cofactor evidence="11">
        <name>Mn(2+)</name>
        <dbReference type="ChEBI" id="CHEBI:29035"/>
    </cofactor>
    <text evidence="11">Divalent metal cations. Prefers magnesium or manganese.</text>
</comment>
<comment type="catalytic activity">
    <reaction evidence="8">
        <text>oxaloacetate + H(+) = pyruvate + CO2</text>
        <dbReference type="Rhea" id="RHEA:15641"/>
        <dbReference type="ChEBI" id="CHEBI:15361"/>
        <dbReference type="ChEBI" id="CHEBI:15378"/>
        <dbReference type="ChEBI" id="CHEBI:16452"/>
        <dbReference type="ChEBI" id="CHEBI:16526"/>
        <dbReference type="EC" id="1.1.1.40"/>
    </reaction>
</comment>
<feature type="active site" description="Proton donor" evidence="9">
    <location>
        <position position="213"/>
    </location>
</feature>
<dbReference type="SUPFAM" id="SSF53223">
    <property type="entry name" value="Aminoacid dehydrogenase-like, N-terminal domain"/>
    <property type="match status" value="1"/>
</dbReference>
<dbReference type="Gene3D" id="3.40.50.10380">
    <property type="entry name" value="Malic enzyme, N-terminal domain"/>
    <property type="match status" value="1"/>
</dbReference>
<proteinExistence type="inferred from homology"/>
<sequence>MASLSAVLLQRSSSRAREYLQLQRTAGGTVALHLERLHCWWSGAKATARWRRPGWWWSGGGGRFGARAAHGMAASGEGNNRNGVVTGGVEDAYGEDRATEDQPITPWAVCVASGHSLLRDPRHNKGLSFTEKERDAHYLRGLLPPVVLSQDLQLTICLKPVHLPQEKRLLQNVRQFEVPLQRYMALMDLQERNERLFYKLLIDNVEELLPVVYTPTVGEACQKYGSIFRRPQGLYISLKEKGRILEVLRNWPEKSIQVIVVTDGERILGLGDLGCQGMGIPVGKLALYTALGGVRPSACLPITIDVGTNNEDLLKDEFYIGLKQIRATGQEYSELLDEFMTAVRQNYGQKVLVQFEDFGNHNAFTLLEKYKANHLVFNDDIQGTAAVVLAGLIAALKSVGGTLADHTFLFFGAGEAGTGIAELVALEISRQRKVSVEEARQKIWLVDSKGLIVASRNETLQPFKKRYAHEHEPIKDLLDAVKAIRPTALIGSAGVGRSFTKEVIEAMSSINERPIILALSNPTSQSECTAEQAYTWSQGRVIFGSGSPFDPVKYNDKLFVPAQANNAYIFPGFGLGVVISGAVRVTDDMVLAAAEGLADQVTPEHIDKGLIYPPFSIIRKISANIAARVAAKAYDLGLASQLPRPKDLVKYAESCMYTPVYRSYR</sequence>
<comment type="caution">
    <text evidence="15">The sequence shown here is derived from an EMBL/GenBank/DDBJ whole genome shotgun (WGS) entry which is preliminary data.</text>
</comment>
<evidence type="ECO:0000256" key="7">
    <source>
        <dbReference type="ARBA" id="ARBA00025709"/>
    </source>
</evidence>
<dbReference type="OrthoDB" id="5365701at2759"/>
<feature type="binding site" evidence="11">
    <location>
        <position position="380"/>
    </location>
    <ligand>
        <name>a divalent metal cation</name>
        <dbReference type="ChEBI" id="CHEBI:60240"/>
    </ligand>
</feature>
<evidence type="ECO:0000313" key="16">
    <source>
        <dbReference type="Proteomes" id="UP000275267"/>
    </source>
</evidence>
<evidence type="ECO:0000256" key="2">
    <source>
        <dbReference type="ARBA" id="ARBA00008785"/>
    </source>
</evidence>
<feature type="binding site" evidence="10">
    <location>
        <position position="565"/>
    </location>
    <ligand>
        <name>(S)-malate</name>
        <dbReference type="ChEBI" id="CHEBI:15589"/>
    </ligand>
</feature>
<dbReference type="Pfam" id="PF03949">
    <property type="entry name" value="Malic_M"/>
    <property type="match status" value="1"/>
</dbReference>
<dbReference type="InterPro" id="IPR001891">
    <property type="entry name" value="Malic_OxRdtase"/>
</dbReference>
<feature type="binding site" evidence="11">
    <location>
        <position position="356"/>
    </location>
    <ligand>
        <name>a divalent metal cation</name>
        <dbReference type="ChEBI" id="CHEBI:60240"/>
    </ligand>
</feature>
<dbReference type="SMART" id="SM00919">
    <property type="entry name" value="Malic_M"/>
    <property type="match status" value="1"/>
</dbReference>
<feature type="binding site" evidence="10">
    <location>
        <position position="266"/>
    </location>
    <ligand>
        <name>(S)-malate</name>
        <dbReference type="ChEBI" id="CHEBI:15589"/>
    </ligand>
</feature>
<comment type="cofactor">
    <cofactor evidence="1">
        <name>Mn(2+)</name>
        <dbReference type="ChEBI" id="CHEBI:29035"/>
    </cofactor>
</comment>
<dbReference type="FunFam" id="3.40.50.10380:FF:000002">
    <property type="entry name" value="Malic enzyme"/>
    <property type="match status" value="1"/>
</dbReference>
<organism evidence="15 16">
    <name type="scientific">Panicum miliaceum</name>
    <name type="common">Proso millet</name>
    <name type="synonym">Broomcorn millet</name>
    <dbReference type="NCBI Taxonomy" id="4540"/>
    <lineage>
        <taxon>Eukaryota</taxon>
        <taxon>Viridiplantae</taxon>
        <taxon>Streptophyta</taxon>
        <taxon>Embryophyta</taxon>
        <taxon>Tracheophyta</taxon>
        <taxon>Spermatophyta</taxon>
        <taxon>Magnoliopsida</taxon>
        <taxon>Liliopsida</taxon>
        <taxon>Poales</taxon>
        <taxon>Poaceae</taxon>
        <taxon>PACMAD clade</taxon>
        <taxon>Panicoideae</taxon>
        <taxon>Panicodae</taxon>
        <taxon>Paniceae</taxon>
        <taxon>Panicinae</taxon>
        <taxon>Panicum</taxon>
        <taxon>Panicum sect. Panicum</taxon>
    </lineage>
</organism>
<dbReference type="PRINTS" id="PR00072">
    <property type="entry name" value="MALOXRDTASE"/>
</dbReference>
<dbReference type="InterPro" id="IPR036291">
    <property type="entry name" value="NAD(P)-bd_dom_sf"/>
</dbReference>
<dbReference type="PANTHER" id="PTHR23406:SF74">
    <property type="entry name" value="MALIC ENZYME"/>
    <property type="match status" value="1"/>
</dbReference>
<evidence type="ECO:0000313" key="15">
    <source>
        <dbReference type="EMBL" id="RLN22557.1"/>
    </source>
</evidence>
<name>A0A3L6SM12_PANMI</name>
<evidence type="ECO:0000256" key="8">
    <source>
        <dbReference type="ARBA" id="ARBA00051384"/>
    </source>
</evidence>
<keyword evidence="5" id="KW-0521">NADP</keyword>
<evidence type="ECO:0000256" key="5">
    <source>
        <dbReference type="ARBA" id="ARBA00022857"/>
    </source>
</evidence>
<dbReference type="STRING" id="4540.A0A3L6SM12"/>
<comment type="similarity">
    <text evidence="2 12">Belongs to the malic enzymes family.</text>
</comment>
<feature type="binding site" evidence="11">
    <location>
        <position position="357"/>
    </location>
    <ligand>
        <name>a divalent metal cation</name>
        <dbReference type="ChEBI" id="CHEBI:60240"/>
    </ligand>
</feature>
<dbReference type="PROSITE" id="PS00331">
    <property type="entry name" value="MALIC_ENZYMES"/>
    <property type="match status" value="1"/>
</dbReference>
<evidence type="ECO:0000256" key="10">
    <source>
        <dbReference type="PIRSR" id="PIRSR000106-2"/>
    </source>
</evidence>
<dbReference type="EMBL" id="PQIB02000004">
    <property type="protein sequence ID" value="RLN22557.1"/>
    <property type="molecule type" value="Genomic_DNA"/>
</dbReference>
<dbReference type="InterPro" id="IPR012301">
    <property type="entry name" value="Malic_N_dom"/>
</dbReference>
<dbReference type="InterPro" id="IPR037062">
    <property type="entry name" value="Malic_N_dom_sf"/>
</dbReference>
<dbReference type="InterPro" id="IPR012302">
    <property type="entry name" value="Malic_NAD-bd"/>
</dbReference>
<evidence type="ECO:0000256" key="1">
    <source>
        <dbReference type="ARBA" id="ARBA00001936"/>
    </source>
</evidence>
<dbReference type="AlphaFoldDB" id="A0A3L6SM12"/>
<dbReference type="SUPFAM" id="SSF51735">
    <property type="entry name" value="NAD(P)-binding Rossmann-fold domains"/>
    <property type="match status" value="1"/>
</dbReference>
<evidence type="ECO:0000256" key="4">
    <source>
        <dbReference type="ARBA" id="ARBA00022723"/>
    </source>
</evidence>
<dbReference type="GO" id="GO:0006108">
    <property type="term" value="P:malate metabolic process"/>
    <property type="evidence" value="ECO:0007669"/>
    <property type="project" value="UniProtKB-ARBA"/>
</dbReference>
<dbReference type="InterPro" id="IPR015884">
    <property type="entry name" value="Malic_enzyme_CS"/>
</dbReference>
<evidence type="ECO:0000256" key="6">
    <source>
        <dbReference type="ARBA" id="ARBA00023002"/>
    </source>
</evidence>
<dbReference type="SMART" id="SM01274">
    <property type="entry name" value="malic"/>
    <property type="match status" value="1"/>
</dbReference>
<dbReference type="PIRSF" id="PIRSF000106">
    <property type="entry name" value="ME"/>
    <property type="match status" value="1"/>
</dbReference>
<evidence type="ECO:0000256" key="12">
    <source>
        <dbReference type="RuleBase" id="RU003426"/>
    </source>
</evidence>
<keyword evidence="16" id="KW-1185">Reference proteome</keyword>
<dbReference type="PANTHER" id="PTHR23406">
    <property type="entry name" value="MALIC ENZYME-RELATED"/>
    <property type="match status" value="1"/>
</dbReference>
<dbReference type="Gene3D" id="3.40.50.720">
    <property type="entry name" value="NAD(P)-binding Rossmann-like Domain"/>
    <property type="match status" value="1"/>
</dbReference>
<evidence type="ECO:0000256" key="3">
    <source>
        <dbReference type="ARBA" id="ARBA00011881"/>
    </source>
</evidence>
<keyword evidence="6 12" id="KW-0560">Oxidoreductase</keyword>
<dbReference type="GO" id="GO:0046872">
    <property type="term" value="F:metal ion binding"/>
    <property type="evidence" value="ECO:0007669"/>
    <property type="project" value="UniProtKB-KW"/>
</dbReference>
<dbReference type="FunFam" id="3.40.50.720:FF:000067">
    <property type="entry name" value="Malic enzyme"/>
    <property type="match status" value="1"/>
</dbReference>
<dbReference type="Pfam" id="PF00390">
    <property type="entry name" value="malic"/>
    <property type="match status" value="1"/>
</dbReference>
<dbReference type="InterPro" id="IPR046346">
    <property type="entry name" value="Aminoacid_DH-like_N_sf"/>
</dbReference>
<dbReference type="GO" id="GO:0051287">
    <property type="term" value="F:NAD binding"/>
    <property type="evidence" value="ECO:0007669"/>
    <property type="project" value="InterPro"/>
</dbReference>
<feature type="domain" description="Malic enzyme N-terminal" evidence="14">
    <location>
        <begin position="190"/>
        <end position="371"/>
    </location>
</feature>
<dbReference type="NCBIfam" id="NF010052">
    <property type="entry name" value="PRK13529.1"/>
    <property type="match status" value="1"/>
</dbReference>
<protein>
    <recommendedName>
        <fullName evidence="12">Malic enzyme</fullName>
    </recommendedName>
</protein>
<gene>
    <name evidence="15" type="ORF">C2845_PM07G22630</name>
</gene>
<dbReference type="CDD" id="cd05312">
    <property type="entry name" value="NAD_bind_1_malic_enz"/>
    <property type="match status" value="1"/>
</dbReference>
<comment type="pathway">
    <text evidence="7">Photosynthesis; C4 acid pathway.</text>
</comment>